<dbReference type="PRINTS" id="PR00980">
    <property type="entry name" value="TRNASYNTHALA"/>
</dbReference>
<dbReference type="GO" id="GO:0005739">
    <property type="term" value="C:mitochondrion"/>
    <property type="evidence" value="ECO:0007669"/>
    <property type="project" value="TreeGrafter"/>
</dbReference>
<evidence type="ECO:0000256" key="8">
    <source>
        <dbReference type="ARBA" id="ARBA00022840"/>
    </source>
</evidence>
<evidence type="ECO:0000256" key="4">
    <source>
        <dbReference type="ARBA" id="ARBA00022598"/>
    </source>
</evidence>
<comment type="catalytic activity">
    <reaction evidence="13">
        <text>tRNA(Ala) + L-alanine + ATP = L-alanyl-tRNA(Ala) + AMP + diphosphate</text>
        <dbReference type="Rhea" id="RHEA:12540"/>
        <dbReference type="Rhea" id="RHEA-COMP:9657"/>
        <dbReference type="Rhea" id="RHEA-COMP:9923"/>
        <dbReference type="ChEBI" id="CHEBI:30616"/>
        <dbReference type="ChEBI" id="CHEBI:33019"/>
        <dbReference type="ChEBI" id="CHEBI:57972"/>
        <dbReference type="ChEBI" id="CHEBI:78442"/>
        <dbReference type="ChEBI" id="CHEBI:78497"/>
        <dbReference type="ChEBI" id="CHEBI:456215"/>
        <dbReference type="EC" id="6.1.1.7"/>
    </reaction>
</comment>
<dbReference type="InterPro" id="IPR018165">
    <property type="entry name" value="Ala-tRNA-synth_IIc_core"/>
</dbReference>
<evidence type="ECO:0000256" key="3">
    <source>
        <dbReference type="ARBA" id="ARBA00022555"/>
    </source>
</evidence>
<dbReference type="GO" id="GO:0004813">
    <property type="term" value="F:alanine-tRNA ligase activity"/>
    <property type="evidence" value="ECO:0007669"/>
    <property type="project" value="UniProtKB-EC"/>
</dbReference>
<dbReference type="RefSeq" id="XP_027202959.1">
    <property type="nucleotide sequence ID" value="XM_027347158.1"/>
</dbReference>
<accession>A0A6P6YDZ5</accession>
<dbReference type="SUPFAM" id="SSF55681">
    <property type="entry name" value="Class II aaRS and biotin synthetases"/>
    <property type="match status" value="1"/>
</dbReference>
<dbReference type="EC" id="6.1.1.7" evidence="2"/>
<organism evidence="16 17">
    <name type="scientific">Dermatophagoides pteronyssinus</name>
    <name type="common">European house dust mite</name>
    <dbReference type="NCBI Taxonomy" id="6956"/>
    <lineage>
        <taxon>Eukaryota</taxon>
        <taxon>Metazoa</taxon>
        <taxon>Ecdysozoa</taxon>
        <taxon>Arthropoda</taxon>
        <taxon>Chelicerata</taxon>
        <taxon>Arachnida</taxon>
        <taxon>Acari</taxon>
        <taxon>Acariformes</taxon>
        <taxon>Sarcoptiformes</taxon>
        <taxon>Astigmata</taxon>
        <taxon>Psoroptidia</taxon>
        <taxon>Analgoidea</taxon>
        <taxon>Pyroglyphidae</taxon>
        <taxon>Dermatophagoidinae</taxon>
        <taxon>Dermatophagoides</taxon>
    </lineage>
</organism>
<keyword evidence="11" id="KW-0030">Aminoacyl-tRNA synthetase</keyword>
<evidence type="ECO:0000256" key="1">
    <source>
        <dbReference type="ARBA" id="ARBA00008226"/>
    </source>
</evidence>
<evidence type="ECO:0000259" key="15">
    <source>
        <dbReference type="PROSITE" id="PS50860"/>
    </source>
</evidence>
<name>A0A6P6YDZ5_DERPT</name>
<keyword evidence="5" id="KW-0479">Metal-binding</keyword>
<dbReference type="PANTHER" id="PTHR11777">
    <property type="entry name" value="ALANYL-TRNA SYNTHETASE"/>
    <property type="match status" value="1"/>
</dbReference>
<dbReference type="GO" id="GO:0046872">
    <property type="term" value="F:metal ion binding"/>
    <property type="evidence" value="ECO:0007669"/>
    <property type="project" value="UniProtKB-KW"/>
</dbReference>
<dbReference type="Proteomes" id="UP000515146">
    <property type="component" value="Unplaced"/>
</dbReference>
<evidence type="ECO:0000256" key="6">
    <source>
        <dbReference type="ARBA" id="ARBA00022741"/>
    </source>
</evidence>
<dbReference type="Pfam" id="PF01411">
    <property type="entry name" value="tRNA-synt_2c"/>
    <property type="match status" value="1"/>
</dbReference>
<evidence type="ECO:0000256" key="11">
    <source>
        <dbReference type="ARBA" id="ARBA00023146"/>
    </source>
</evidence>
<dbReference type="GO" id="GO:0000049">
    <property type="term" value="F:tRNA binding"/>
    <property type="evidence" value="ECO:0007669"/>
    <property type="project" value="UniProtKB-KW"/>
</dbReference>
<sequence length="676" mass="79366">MKPRILQPRWINQMINRQQKFSTEFNQLNHTKQFLTSNQCRQSFIDYFVNEHKHEFFRSSPVKPLQNDQSLLFVNAGMNQFKSIFMENNDDLNEQLKRLRRVVNSQKCIRVGGKHCDLETVGKDFTHHTFFEMLGNWSFNDYFKQDACSMAWNLLTKIYCIDPKRLFVTIFAGNESLGLETDLETYEIWRSIGVPKNRILSLGMKDNFWEMGQTGPCGICTEIHYLLKEPNDNDVDNKQFMMDNSMEIWNLVFIQYFRDQNENLKRLNKNFVDTGMGLERILSLVQNVPNNYATDLFTPYFQQLQNLCKWPKYSHRLMDEKDIAYRILADHSRMISIAIADGIEPSDRGAGYLLRRVIRRASDSLKTLTRIQSLPVNVSETDVFLLAADTTIKILGQAFPELEQQSTKIFQIIDEELRLYSTAIARNTFILKYSKLLQIEINENYDHNQMVIIDCIERIDSRIDIIRKFQSKKNFLDNQTEIDQIRKDLQTVQDLITNDLTLSQRFGLFTDKIDKKFQQCDMKLIELENESNEIIEKIIQHFQLEASKHMLKSDSYTIISLLNIDFIPNFDENLKDFLMKIGLDLYGHNPLVLIMKFDRSNIQIQLSVPSAFQSKLDAHSWFQMAIDSNQFANIVQSIPTKRLKKMSKFQLTIDTNVEIIVDKLVKNLQNIGEKYF</sequence>
<evidence type="ECO:0000256" key="12">
    <source>
        <dbReference type="ARBA" id="ARBA00032577"/>
    </source>
</evidence>
<feature type="coiled-coil region" evidence="14">
    <location>
        <begin position="82"/>
        <end position="109"/>
    </location>
</feature>
<dbReference type="GO" id="GO:0005524">
    <property type="term" value="F:ATP binding"/>
    <property type="evidence" value="ECO:0007669"/>
    <property type="project" value="UniProtKB-KW"/>
</dbReference>
<protein>
    <recommendedName>
        <fullName evidence="2">alanine--tRNA ligase</fullName>
        <ecNumber evidence="2">6.1.1.7</ecNumber>
    </recommendedName>
    <alternativeName>
        <fullName evidence="12">Alanyl-tRNA synthetase</fullName>
    </alternativeName>
</protein>
<keyword evidence="6" id="KW-0547">Nucleotide-binding</keyword>
<evidence type="ECO:0000256" key="9">
    <source>
        <dbReference type="ARBA" id="ARBA00022884"/>
    </source>
</evidence>
<dbReference type="Gene3D" id="3.30.930.10">
    <property type="entry name" value="Bira Bifunctional Protein, Domain 2"/>
    <property type="match status" value="1"/>
</dbReference>
<evidence type="ECO:0000256" key="7">
    <source>
        <dbReference type="ARBA" id="ARBA00022833"/>
    </source>
</evidence>
<keyword evidence="10" id="KW-0648">Protein biosynthesis</keyword>
<dbReference type="CDD" id="cd00673">
    <property type="entry name" value="AlaRS_core"/>
    <property type="match status" value="1"/>
</dbReference>
<comment type="similarity">
    <text evidence="1">Belongs to the class-II aminoacyl-tRNA synthetase family.</text>
</comment>
<reference evidence="17" key="1">
    <citation type="submission" date="2025-08" db="UniProtKB">
        <authorList>
            <consortium name="RefSeq"/>
        </authorList>
    </citation>
    <scope>IDENTIFICATION</scope>
    <source>
        <strain evidence="17">Airmid</strain>
    </source>
</reference>
<dbReference type="KEGG" id="dpte:113796869"/>
<proteinExistence type="inferred from homology"/>
<feature type="domain" description="Alanyl-transfer RNA synthetases family profile" evidence="15">
    <location>
        <begin position="35"/>
        <end position="576"/>
    </location>
</feature>
<gene>
    <name evidence="17" type="primary">LOC113796869</name>
</gene>
<keyword evidence="3" id="KW-0820">tRNA-binding</keyword>
<dbReference type="PANTHER" id="PTHR11777:SF9">
    <property type="entry name" value="ALANINE--TRNA LIGASE, CYTOPLASMIC"/>
    <property type="match status" value="1"/>
</dbReference>
<keyword evidence="7" id="KW-0862">Zinc</keyword>
<keyword evidence="14" id="KW-0175">Coiled coil</keyword>
<keyword evidence="8" id="KW-0067">ATP-binding</keyword>
<dbReference type="GO" id="GO:0002161">
    <property type="term" value="F:aminoacyl-tRNA deacylase activity"/>
    <property type="evidence" value="ECO:0007669"/>
    <property type="project" value="TreeGrafter"/>
</dbReference>
<dbReference type="PROSITE" id="PS50860">
    <property type="entry name" value="AA_TRNA_LIGASE_II_ALA"/>
    <property type="match status" value="1"/>
</dbReference>
<evidence type="ECO:0000313" key="17">
    <source>
        <dbReference type="RefSeq" id="XP_027202959.1"/>
    </source>
</evidence>
<keyword evidence="16" id="KW-1185">Reference proteome</keyword>
<evidence type="ECO:0000256" key="14">
    <source>
        <dbReference type="SAM" id="Coils"/>
    </source>
</evidence>
<dbReference type="InterPro" id="IPR018164">
    <property type="entry name" value="Ala-tRNA-synth_IIc_N"/>
</dbReference>
<evidence type="ECO:0000313" key="16">
    <source>
        <dbReference type="Proteomes" id="UP000515146"/>
    </source>
</evidence>
<keyword evidence="4" id="KW-0436">Ligase</keyword>
<dbReference type="InterPro" id="IPR045864">
    <property type="entry name" value="aa-tRNA-synth_II/BPL/LPL"/>
</dbReference>
<dbReference type="OMA" id="WINQMIN"/>
<dbReference type="InterPro" id="IPR002318">
    <property type="entry name" value="Ala-tRNA-lgiase_IIc"/>
</dbReference>
<dbReference type="SUPFAM" id="SSF101353">
    <property type="entry name" value="Putative anticodon-binding domain of alanyl-tRNA synthetase (AlaRS)"/>
    <property type="match status" value="1"/>
</dbReference>
<dbReference type="OrthoDB" id="2423964at2759"/>
<keyword evidence="9" id="KW-0694">RNA-binding</keyword>
<dbReference type="InterPro" id="IPR050058">
    <property type="entry name" value="Ala-tRNA_ligase"/>
</dbReference>
<dbReference type="GO" id="GO:0006419">
    <property type="term" value="P:alanyl-tRNA aminoacylation"/>
    <property type="evidence" value="ECO:0007669"/>
    <property type="project" value="InterPro"/>
</dbReference>
<evidence type="ECO:0000256" key="10">
    <source>
        <dbReference type="ARBA" id="ARBA00022917"/>
    </source>
</evidence>
<dbReference type="AlphaFoldDB" id="A0A6P6YDZ5"/>
<dbReference type="InParanoid" id="A0A6P6YDZ5"/>
<evidence type="ECO:0000256" key="5">
    <source>
        <dbReference type="ARBA" id="ARBA00022723"/>
    </source>
</evidence>
<dbReference type="FunFam" id="3.30.930.10:FF:000011">
    <property type="entry name" value="Alanine--tRNA ligase, cytoplasmic"/>
    <property type="match status" value="1"/>
</dbReference>
<evidence type="ECO:0000256" key="13">
    <source>
        <dbReference type="ARBA" id="ARBA00048300"/>
    </source>
</evidence>
<evidence type="ECO:0000256" key="2">
    <source>
        <dbReference type="ARBA" id="ARBA00013168"/>
    </source>
</evidence>
<dbReference type="InterPro" id="IPR018162">
    <property type="entry name" value="Ala-tRNA-ligase_IIc_anticod-bd"/>
</dbReference>